<evidence type="ECO:0000256" key="3">
    <source>
        <dbReference type="ARBA" id="ARBA00022840"/>
    </source>
</evidence>
<dbReference type="InterPro" id="IPR050628">
    <property type="entry name" value="SNF2_RAD54_helicase_TF"/>
</dbReference>
<dbReference type="GO" id="GO:0016787">
    <property type="term" value="F:hydrolase activity"/>
    <property type="evidence" value="ECO:0007669"/>
    <property type="project" value="UniProtKB-KW"/>
</dbReference>
<evidence type="ECO:0000313" key="6">
    <source>
        <dbReference type="EMBL" id="KAK8229215.1"/>
    </source>
</evidence>
<keyword evidence="1" id="KW-0547">Nucleotide-binding</keyword>
<dbReference type="Proteomes" id="UP001492380">
    <property type="component" value="Unassembled WGS sequence"/>
</dbReference>
<evidence type="ECO:0000256" key="1">
    <source>
        <dbReference type="ARBA" id="ARBA00022741"/>
    </source>
</evidence>
<keyword evidence="7" id="KW-1185">Reference proteome</keyword>
<name>A0ABR1YGS7_9PEZI</name>
<feature type="non-terminal residue" evidence="6">
    <location>
        <position position="1"/>
    </location>
</feature>
<dbReference type="InterPro" id="IPR038718">
    <property type="entry name" value="SNF2-like_sf"/>
</dbReference>
<dbReference type="Gene3D" id="3.40.50.300">
    <property type="entry name" value="P-loop containing nucleotide triphosphate hydrolases"/>
    <property type="match status" value="1"/>
</dbReference>
<evidence type="ECO:0000256" key="4">
    <source>
        <dbReference type="SAM" id="MobiDB-lite"/>
    </source>
</evidence>
<dbReference type="Gene3D" id="3.40.50.10810">
    <property type="entry name" value="Tandem AAA-ATPase domain"/>
    <property type="match status" value="1"/>
</dbReference>
<sequence>PKTLCYQWVRYIEGAWTEGHGLKAYHLGGSSDKIKTATELLALGVDVVVVSYDFVETSARARCRLPEELDQFTNDRSGLVRMPKRPNDILHSAFWRRVGLPFKRVVLDEAQVVNKRNKPRHDAIKSLYYDSIIVMSGNLPHNKWHNFSGYVDFLAGHPFEDHQRFLRAFSTLDYDGRVDRPEQDRMIFLQRFLMRFTIARPSSMLKLKDCHSFRRYFNVDPAMAGMISEFVEAFERRRQMKGDKLPMEFDGSEDGEQMGLLVQAQLASMHPAMVPPKKKKKKDAEYGDEDEDDEEDELAMPSEEMDAIYDYVDDKENNSHEKRRLWLEKVADMNMTDLYHGSNRLSQFVKTWKKIRQQYPDRKVVVFSSFLKFLDLVAAAIKQEAGIVALHYDGSVAQGHRPKVQKDFEEGPPDVPLLLTSGAGGFGLNITCASVVIQTEIWWNANVEAQARARVHRQKQTEEVLYLQLFALNSDIDCFMAKAQHKKGTVNSEVMKPIVRDLSQALEIPALLRGLPEMPVAKFKQHENLKEL</sequence>
<reference evidence="6 7" key="1">
    <citation type="submission" date="2024-04" db="EMBL/GenBank/DDBJ databases">
        <title>Phyllosticta paracitricarpa is synonymous to the EU quarantine fungus P. citricarpa based on phylogenomic analyses.</title>
        <authorList>
            <consortium name="Lawrence Berkeley National Laboratory"/>
            <person name="Van Ingen-Buijs V.A."/>
            <person name="Van Westerhoven A.C."/>
            <person name="Haridas S."/>
            <person name="Skiadas P."/>
            <person name="Martin F."/>
            <person name="Groenewald J.Z."/>
            <person name="Crous P.W."/>
            <person name="Seidl M.F."/>
        </authorList>
    </citation>
    <scope>NUCLEOTIDE SEQUENCE [LARGE SCALE GENOMIC DNA]</scope>
    <source>
        <strain evidence="6 7">CBS 123374</strain>
    </source>
</reference>
<keyword evidence="2 6" id="KW-0378">Hydrolase</keyword>
<keyword evidence="3" id="KW-0067">ATP-binding</keyword>
<dbReference type="InterPro" id="IPR001650">
    <property type="entry name" value="Helicase_C-like"/>
</dbReference>
<feature type="domain" description="Helicase C-terminal" evidence="5">
    <location>
        <begin position="344"/>
        <end position="503"/>
    </location>
</feature>
<gene>
    <name evidence="6" type="ORF">HDK90DRAFT_557796</name>
</gene>
<dbReference type="InterPro" id="IPR027417">
    <property type="entry name" value="P-loop_NTPase"/>
</dbReference>
<dbReference type="Pfam" id="PF00176">
    <property type="entry name" value="SNF2-rel_dom"/>
    <property type="match status" value="1"/>
</dbReference>
<dbReference type="InterPro" id="IPR000330">
    <property type="entry name" value="SNF2_N"/>
</dbReference>
<dbReference type="PROSITE" id="PS51194">
    <property type="entry name" value="HELICASE_CTER"/>
    <property type="match status" value="1"/>
</dbReference>
<protein>
    <submittedName>
        <fullName evidence="6">P-loop containing nucleoside triphosphate hydrolase protein</fullName>
    </submittedName>
</protein>
<dbReference type="PANTHER" id="PTHR45626">
    <property type="entry name" value="TRANSCRIPTION TERMINATION FACTOR 2-RELATED"/>
    <property type="match status" value="1"/>
</dbReference>
<comment type="caution">
    <text evidence="6">The sequence shown here is derived from an EMBL/GenBank/DDBJ whole genome shotgun (WGS) entry which is preliminary data.</text>
</comment>
<accession>A0ABR1YGS7</accession>
<dbReference type="SUPFAM" id="SSF52540">
    <property type="entry name" value="P-loop containing nucleoside triphosphate hydrolases"/>
    <property type="match status" value="2"/>
</dbReference>
<dbReference type="SMART" id="SM00490">
    <property type="entry name" value="HELICc"/>
    <property type="match status" value="1"/>
</dbReference>
<dbReference type="EMBL" id="JBBWRZ010000009">
    <property type="protein sequence ID" value="KAK8229215.1"/>
    <property type="molecule type" value="Genomic_DNA"/>
</dbReference>
<feature type="region of interest" description="Disordered" evidence="4">
    <location>
        <begin position="271"/>
        <end position="299"/>
    </location>
</feature>
<proteinExistence type="predicted"/>
<dbReference type="CDD" id="cd18793">
    <property type="entry name" value="SF2_C_SNF"/>
    <property type="match status" value="1"/>
</dbReference>
<feature type="compositionally biased region" description="Acidic residues" evidence="4">
    <location>
        <begin position="286"/>
        <end position="299"/>
    </location>
</feature>
<dbReference type="Pfam" id="PF00271">
    <property type="entry name" value="Helicase_C"/>
    <property type="match status" value="1"/>
</dbReference>
<evidence type="ECO:0000259" key="5">
    <source>
        <dbReference type="PROSITE" id="PS51194"/>
    </source>
</evidence>
<evidence type="ECO:0000256" key="2">
    <source>
        <dbReference type="ARBA" id="ARBA00022801"/>
    </source>
</evidence>
<dbReference type="InterPro" id="IPR049730">
    <property type="entry name" value="SNF2/RAD54-like_C"/>
</dbReference>
<organism evidence="6 7">
    <name type="scientific">Phyllosticta capitalensis</name>
    <dbReference type="NCBI Taxonomy" id="121624"/>
    <lineage>
        <taxon>Eukaryota</taxon>
        <taxon>Fungi</taxon>
        <taxon>Dikarya</taxon>
        <taxon>Ascomycota</taxon>
        <taxon>Pezizomycotina</taxon>
        <taxon>Dothideomycetes</taxon>
        <taxon>Dothideomycetes incertae sedis</taxon>
        <taxon>Botryosphaeriales</taxon>
        <taxon>Phyllostictaceae</taxon>
        <taxon>Phyllosticta</taxon>
    </lineage>
</organism>
<evidence type="ECO:0000313" key="7">
    <source>
        <dbReference type="Proteomes" id="UP001492380"/>
    </source>
</evidence>